<keyword evidence="1" id="KW-1133">Transmembrane helix</keyword>
<feature type="transmembrane region" description="Helical" evidence="1">
    <location>
        <begin position="12"/>
        <end position="29"/>
    </location>
</feature>
<gene>
    <name evidence="2" type="ORF">CY0110_28594</name>
</gene>
<sequence length="41" mass="4773">MKEWIFRQSAIFAALGSILMIIIFATLWFENLSLFSHLLSL</sequence>
<evidence type="ECO:0000313" key="3">
    <source>
        <dbReference type="Proteomes" id="UP000003781"/>
    </source>
</evidence>
<keyword evidence="3" id="KW-1185">Reference proteome</keyword>
<keyword evidence="1" id="KW-0472">Membrane</keyword>
<dbReference type="AlphaFoldDB" id="A3IZB4"/>
<protein>
    <submittedName>
        <fullName evidence="2">Uncharacterized protein</fullName>
    </submittedName>
</protein>
<dbReference type="EMBL" id="AAXW01000100">
    <property type="protein sequence ID" value="EAZ88171.1"/>
    <property type="molecule type" value="Genomic_DNA"/>
</dbReference>
<evidence type="ECO:0000313" key="2">
    <source>
        <dbReference type="EMBL" id="EAZ88171.1"/>
    </source>
</evidence>
<comment type="caution">
    <text evidence="2">The sequence shown here is derived from an EMBL/GenBank/DDBJ whole genome shotgun (WGS) entry which is preliminary data.</text>
</comment>
<feature type="non-terminal residue" evidence="2">
    <location>
        <position position="41"/>
    </location>
</feature>
<proteinExistence type="predicted"/>
<organism evidence="2 3">
    <name type="scientific">Crocosphaera chwakensis CCY0110</name>
    <dbReference type="NCBI Taxonomy" id="391612"/>
    <lineage>
        <taxon>Bacteria</taxon>
        <taxon>Bacillati</taxon>
        <taxon>Cyanobacteriota</taxon>
        <taxon>Cyanophyceae</taxon>
        <taxon>Oscillatoriophycideae</taxon>
        <taxon>Chroococcales</taxon>
        <taxon>Aphanothecaceae</taxon>
        <taxon>Crocosphaera</taxon>
        <taxon>Crocosphaera chwakensis</taxon>
    </lineage>
</organism>
<reference evidence="2 3" key="1">
    <citation type="submission" date="2007-03" db="EMBL/GenBank/DDBJ databases">
        <authorList>
            <person name="Stal L."/>
            <person name="Ferriera S."/>
            <person name="Johnson J."/>
            <person name="Kravitz S."/>
            <person name="Beeson K."/>
            <person name="Sutton G."/>
            <person name="Rogers Y.-H."/>
            <person name="Friedman R."/>
            <person name="Frazier M."/>
            <person name="Venter J.C."/>
        </authorList>
    </citation>
    <scope>NUCLEOTIDE SEQUENCE [LARGE SCALE GENOMIC DNA]</scope>
    <source>
        <strain evidence="2 3">CCY0110</strain>
    </source>
</reference>
<accession>A3IZB4</accession>
<dbReference type="Proteomes" id="UP000003781">
    <property type="component" value="Unassembled WGS sequence"/>
</dbReference>
<name>A3IZB4_9CHRO</name>
<keyword evidence="1" id="KW-0812">Transmembrane</keyword>
<evidence type="ECO:0000256" key="1">
    <source>
        <dbReference type="SAM" id="Phobius"/>
    </source>
</evidence>